<feature type="region of interest" description="Disordered" evidence="1">
    <location>
        <begin position="726"/>
        <end position="806"/>
    </location>
</feature>
<dbReference type="Pfam" id="PF25273">
    <property type="entry name" value="DUF7869"/>
    <property type="match status" value="1"/>
</dbReference>
<sequence>MDGDFQGALDILLKVKPITTHQPSSHHNATVHVQRHADMATMSAAVAVIDEMTREHNLTLDEELQVIENLAALNLPLHSVATPSNSVDQESVTTLLKSKVSDVVTLCEVAAEAFGEHLFRERDAGVIERAYQSFASNTKLKLWTVEDVLLTACCERHCGLTISPVEIMNARLIFPVSSCNRGTMYTVVNDILYQLVRPYCCNSNFEPIFKGKSVCYEFFCRIYGIPRCRLDKFVLEASLGLPQSLNHGLTGRKFERKSTIERIAHLANTVSKYAEPQPNGPGFMMPHRMTKSDLVNKEAFPEYKYRLNVTREIRRLQCRLHFERSNDLTKCDTCIKLKYGLLNHVFKDEYVEMAKEFLKQHYKDVVDDRHDYALRREVSRESDEILSLAHDGMSKEQTKFPHQKETRTKKIADGDLLTCTLNCAVVHKKFGSKPDTLCFFWNVHDTSPGGSNATITQLFQSLLASPHIPRVITIQLDNCSINKSYTTLAAFAMLLKWVPEIKQIFICMSEVGHTHIDVDGYFGLLATTWKRIEIPTPQAFQRFVASKFDSVAMNVLFPTTYDFKSYFKGKLAATGELNANHLFELTLNSDGEPVVRVGRYVRSETYLTFKKNKETCFPVFKDVPSATSYPKIMPDRAFDCKRLECICKAARGCMSLEDYNDLVNLPKLFEARKPMEFKDLLQQLRSKAASSPTTTFTAPKNLTVRDFLDNPNIWKTWSPNVSNNLVSTETAPGFDDASDLNDQQPSESIEKERVPTSTAKRPSRSTTTRAASKLKPKATIKRTRGRPPKKPSLKRTIDAGTEEEQN</sequence>
<organism evidence="3 4">
    <name type="scientific">Panagrellus redivivus</name>
    <name type="common">Microworm</name>
    <dbReference type="NCBI Taxonomy" id="6233"/>
    <lineage>
        <taxon>Eukaryota</taxon>
        <taxon>Metazoa</taxon>
        <taxon>Ecdysozoa</taxon>
        <taxon>Nematoda</taxon>
        <taxon>Chromadorea</taxon>
        <taxon>Rhabditida</taxon>
        <taxon>Tylenchina</taxon>
        <taxon>Panagrolaimomorpha</taxon>
        <taxon>Panagrolaimoidea</taxon>
        <taxon>Panagrolaimidae</taxon>
        <taxon>Panagrellus</taxon>
    </lineage>
</organism>
<dbReference type="PANTHER" id="PTHR33153">
    <property type="entry name" value="MYND-TYPE DOMAIN-CONTAINING PROTEIN"/>
    <property type="match status" value="1"/>
</dbReference>
<accession>A0A7E4ZZT4</accession>
<evidence type="ECO:0000313" key="4">
    <source>
        <dbReference type="WBParaSite" id="Pan_g5218.t1"/>
    </source>
</evidence>
<dbReference type="AlphaFoldDB" id="A0A7E4ZZT4"/>
<protein>
    <submittedName>
        <fullName evidence="4">ULP_PROTEASE domain-containing protein</fullName>
    </submittedName>
</protein>
<dbReference type="InterPro" id="IPR057191">
    <property type="entry name" value="DUF7869"/>
</dbReference>
<reference evidence="4" key="2">
    <citation type="submission" date="2020-10" db="UniProtKB">
        <authorList>
            <consortium name="WormBaseParasite"/>
        </authorList>
    </citation>
    <scope>IDENTIFICATION</scope>
</reference>
<evidence type="ECO:0000259" key="2">
    <source>
        <dbReference type="Pfam" id="PF25273"/>
    </source>
</evidence>
<reference evidence="3" key="1">
    <citation type="journal article" date="2013" name="Genetics">
        <title>The draft genome and transcriptome of Panagrellus redivivus are shaped by the harsh demands of a free-living lifestyle.</title>
        <authorList>
            <person name="Srinivasan J."/>
            <person name="Dillman A.R."/>
            <person name="Macchietto M.G."/>
            <person name="Heikkinen L."/>
            <person name="Lakso M."/>
            <person name="Fracchia K.M."/>
            <person name="Antoshechkin I."/>
            <person name="Mortazavi A."/>
            <person name="Wong G."/>
            <person name="Sternberg P.W."/>
        </authorList>
    </citation>
    <scope>NUCLEOTIDE SEQUENCE [LARGE SCALE GENOMIC DNA]</scope>
    <source>
        <strain evidence="3">MT8872</strain>
    </source>
</reference>
<evidence type="ECO:0000256" key="1">
    <source>
        <dbReference type="SAM" id="MobiDB-lite"/>
    </source>
</evidence>
<feature type="domain" description="DUF7869" evidence="2">
    <location>
        <begin position="415"/>
        <end position="595"/>
    </location>
</feature>
<proteinExistence type="predicted"/>
<dbReference type="WBParaSite" id="Pan_g5218.t1">
    <property type="protein sequence ID" value="Pan_g5218.t1"/>
    <property type="gene ID" value="Pan_g5218"/>
</dbReference>
<name>A0A7E4ZZT4_PANRE</name>
<feature type="compositionally biased region" description="Polar residues" evidence="1">
    <location>
        <begin position="755"/>
        <end position="770"/>
    </location>
</feature>
<dbReference type="Proteomes" id="UP000492821">
    <property type="component" value="Unassembled WGS sequence"/>
</dbReference>
<evidence type="ECO:0000313" key="3">
    <source>
        <dbReference type="Proteomes" id="UP000492821"/>
    </source>
</evidence>
<keyword evidence="3" id="KW-1185">Reference proteome</keyword>
<feature type="compositionally biased region" description="Basic residues" evidence="1">
    <location>
        <begin position="772"/>
        <end position="793"/>
    </location>
</feature>
<dbReference type="PANTHER" id="PTHR33153:SF3">
    <property type="entry name" value="TRAFFICKING PROTEIN PARTICLE COMPLEX SUBUNIT 11 DOMAIN-CONTAINING PROTEIN"/>
    <property type="match status" value="1"/>
</dbReference>